<dbReference type="Proteomes" id="UP000292884">
    <property type="component" value="Unassembled WGS sequence"/>
</dbReference>
<dbReference type="RefSeq" id="WP_131553334.1">
    <property type="nucleotide sequence ID" value="NZ_SJSK01000002.1"/>
</dbReference>
<proteinExistence type="predicted"/>
<dbReference type="GO" id="GO:0000160">
    <property type="term" value="P:phosphorelay signal transduction system"/>
    <property type="evidence" value="ECO:0007669"/>
    <property type="project" value="InterPro"/>
</dbReference>
<dbReference type="InterPro" id="IPR001789">
    <property type="entry name" value="Sig_transdc_resp-reg_receiver"/>
</dbReference>
<dbReference type="AlphaFoldDB" id="A0A4V2MJ24"/>
<name>A0A4V2MJ24_9SPHI</name>
<evidence type="ECO:0000313" key="5">
    <source>
        <dbReference type="Proteomes" id="UP000292884"/>
    </source>
</evidence>
<feature type="domain" description="Response regulatory" evidence="3">
    <location>
        <begin position="4"/>
        <end position="119"/>
    </location>
</feature>
<dbReference type="PROSITE" id="PS50110">
    <property type="entry name" value="RESPONSE_REGULATORY"/>
    <property type="match status" value="1"/>
</dbReference>
<dbReference type="OrthoDB" id="710898at2"/>
<dbReference type="InterPro" id="IPR050595">
    <property type="entry name" value="Bact_response_regulator"/>
</dbReference>
<dbReference type="SMART" id="SM00448">
    <property type="entry name" value="REC"/>
    <property type="match status" value="1"/>
</dbReference>
<gene>
    <name evidence="4" type="ORF">EZ428_11800</name>
</gene>
<dbReference type="PANTHER" id="PTHR44591">
    <property type="entry name" value="STRESS RESPONSE REGULATOR PROTEIN 1"/>
    <property type="match status" value="1"/>
</dbReference>
<protein>
    <submittedName>
        <fullName evidence="4">Response regulator</fullName>
    </submittedName>
</protein>
<dbReference type="Gene3D" id="3.40.50.2300">
    <property type="match status" value="1"/>
</dbReference>
<evidence type="ECO:0000313" key="4">
    <source>
        <dbReference type="EMBL" id="TCC92396.1"/>
    </source>
</evidence>
<dbReference type="EMBL" id="SJSK01000002">
    <property type="protein sequence ID" value="TCC92396.1"/>
    <property type="molecule type" value="Genomic_DNA"/>
</dbReference>
<feature type="modified residue" description="4-aspartylphosphate" evidence="2">
    <location>
        <position position="52"/>
    </location>
</feature>
<dbReference type="Pfam" id="PF00072">
    <property type="entry name" value="Response_reg"/>
    <property type="match status" value="1"/>
</dbReference>
<dbReference type="InterPro" id="IPR011006">
    <property type="entry name" value="CheY-like_superfamily"/>
</dbReference>
<keyword evidence="1 2" id="KW-0597">Phosphoprotein</keyword>
<organism evidence="4 5">
    <name type="scientific">Pedobacter frigiditerrae</name>
    <dbReference type="NCBI Taxonomy" id="2530452"/>
    <lineage>
        <taxon>Bacteria</taxon>
        <taxon>Pseudomonadati</taxon>
        <taxon>Bacteroidota</taxon>
        <taxon>Sphingobacteriia</taxon>
        <taxon>Sphingobacteriales</taxon>
        <taxon>Sphingobacteriaceae</taxon>
        <taxon>Pedobacter</taxon>
    </lineage>
</organism>
<evidence type="ECO:0000259" key="3">
    <source>
        <dbReference type="PROSITE" id="PS50110"/>
    </source>
</evidence>
<keyword evidence="5" id="KW-1185">Reference proteome</keyword>
<dbReference type="PANTHER" id="PTHR44591:SF18">
    <property type="entry name" value="REGULATORY PROTEIN"/>
    <property type="match status" value="1"/>
</dbReference>
<evidence type="ECO:0000256" key="2">
    <source>
        <dbReference type="PROSITE-ProRule" id="PRU00169"/>
    </source>
</evidence>
<accession>A0A4V2MJ24</accession>
<evidence type="ECO:0000256" key="1">
    <source>
        <dbReference type="ARBA" id="ARBA00022553"/>
    </source>
</evidence>
<reference evidence="4 5" key="1">
    <citation type="submission" date="2019-02" db="EMBL/GenBank/DDBJ databases">
        <title>Pedobacter sp. RP-1-13 sp. nov., isolated from Arctic soil.</title>
        <authorList>
            <person name="Dahal R.H."/>
        </authorList>
    </citation>
    <scope>NUCLEOTIDE SEQUENCE [LARGE SCALE GENOMIC DNA]</scope>
    <source>
        <strain evidence="4 5">RP-1-13</strain>
    </source>
</reference>
<sequence length="121" mass="13369">MTKRILIIEDDPDILEILNIIFQDEGYDIVSKRNGMSADEIGLLHPDIVLLDVRISGCEKTGAQICAELKAFTVTSHLPVLLLSAEKNLAMIASSCGANGYLTKPFDIMGLTEKVREMIKY</sequence>
<comment type="caution">
    <text evidence="4">The sequence shown here is derived from an EMBL/GenBank/DDBJ whole genome shotgun (WGS) entry which is preliminary data.</text>
</comment>
<dbReference type="SUPFAM" id="SSF52172">
    <property type="entry name" value="CheY-like"/>
    <property type="match status" value="1"/>
</dbReference>